<evidence type="ECO:0000256" key="4">
    <source>
        <dbReference type="ARBA" id="ARBA00023125"/>
    </source>
</evidence>
<dbReference type="GO" id="GO:0043565">
    <property type="term" value="F:sequence-specific DNA binding"/>
    <property type="evidence" value="ECO:0007669"/>
    <property type="project" value="InterPro"/>
</dbReference>
<dbReference type="InterPro" id="IPR017970">
    <property type="entry name" value="Homeobox_CS"/>
</dbReference>
<dbReference type="PANTHER" id="PTHR45714:SF34">
    <property type="entry name" value="HOMEOBOX-LEUCINE ZIPPER PROTEIN HAT9"/>
    <property type="match status" value="1"/>
</dbReference>
<accession>A0A4V4H4M6</accession>
<keyword evidence="5 8" id="KW-0371">Homeobox</keyword>
<reference evidence="12 13" key="1">
    <citation type="journal article" date="2019" name="Nat. Plants">
        <title>Genome sequencing of Musa balbisiana reveals subgenome evolution and function divergence in polyploid bananas.</title>
        <authorList>
            <person name="Yao X."/>
        </authorList>
    </citation>
    <scope>NUCLEOTIDE SEQUENCE [LARGE SCALE GENOMIC DNA]</scope>
    <source>
        <strain evidence="13">cv. DH-PKW</strain>
        <tissue evidence="12">Leaves</tissue>
    </source>
</reference>
<dbReference type="InterPro" id="IPR001356">
    <property type="entry name" value="HD"/>
</dbReference>
<dbReference type="Proteomes" id="UP000317650">
    <property type="component" value="Chromosome 10"/>
</dbReference>
<dbReference type="SUPFAM" id="SSF46689">
    <property type="entry name" value="Homeodomain-like"/>
    <property type="match status" value="1"/>
</dbReference>
<sequence length="178" mass="20277">MQEEECNVSLSLAVGGVGDLPFIKNLDQTSFKEEKEEKRDGGGAGSTRKKLRLSGEQLALLEDSFRAHSTLSPDQKQELAQRLHLQPRQVEVWFQNRRARTKLKQTEVDCGFLRRCCERLANENRRLKRELMEMRSAVKPGPQLSVEHLKAARLRMCSSCEKMTSDENESSLLSTINS</sequence>
<dbReference type="Gene3D" id="1.10.10.60">
    <property type="entry name" value="Homeodomain-like"/>
    <property type="match status" value="1"/>
</dbReference>
<feature type="DNA-binding region" description="Homeobox" evidence="8">
    <location>
        <begin position="46"/>
        <end position="105"/>
    </location>
</feature>
<dbReference type="GO" id="GO:0005634">
    <property type="term" value="C:nucleus"/>
    <property type="evidence" value="ECO:0007669"/>
    <property type="project" value="UniProtKB-SubCell"/>
</dbReference>
<comment type="similarity">
    <text evidence="2">Belongs to the HD-ZIP homeobox family. Class II subfamily.</text>
</comment>
<comment type="subcellular location">
    <subcellularLocation>
        <location evidence="1 8 9">Nucleus</location>
    </subcellularLocation>
</comment>
<keyword evidence="7 8" id="KW-0539">Nucleus</keyword>
<organism evidence="12 13">
    <name type="scientific">Musa balbisiana</name>
    <name type="common">Banana</name>
    <dbReference type="NCBI Taxonomy" id="52838"/>
    <lineage>
        <taxon>Eukaryota</taxon>
        <taxon>Viridiplantae</taxon>
        <taxon>Streptophyta</taxon>
        <taxon>Embryophyta</taxon>
        <taxon>Tracheophyta</taxon>
        <taxon>Spermatophyta</taxon>
        <taxon>Magnoliopsida</taxon>
        <taxon>Liliopsida</taxon>
        <taxon>Zingiberales</taxon>
        <taxon>Musaceae</taxon>
        <taxon>Musa</taxon>
    </lineage>
</organism>
<feature type="region of interest" description="Disordered" evidence="10">
    <location>
        <begin position="31"/>
        <end position="50"/>
    </location>
</feature>
<dbReference type="Pfam" id="PF02183">
    <property type="entry name" value="HALZ"/>
    <property type="match status" value="1"/>
</dbReference>
<dbReference type="PANTHER" id="PTHR45714">
    <property type="entry name" value="HOMEOBOX-LEUCINE ZIPPER PROTEIN HAT14"/>
    <property type="match status" value="1"/>
</dbReference>
<dbReference type="InterPro" id="IPR009057">
    <property type="entry name" value="Homeodomain-like_sf"/>
</dbReference>
<feature type="domain" description="Homeobox" evidence="11">
    <location>
        <begin position="44"/>
        <end position="104"/>
    </location>
</feature>
<evidence type="ECO:0000256" key="3">
    <source>
        <dbReference type="ARBA" id="ARBA00023015"/>
    </source>
</evidence>
<dbReference type="Pfam" id="PF00046">
    <property type="entry name" value="Homeodomain"/>
    <property type="match status" value="1"/>
</dbReference>
<comment type="caution">
    <text evidence="12">The sequence shown here is derived from an EMBL/GenBank/DDBJ whole genome shotgun (WGS) entry which is preliminary data.</text>
</comment>
<evidence type="ECO:0000256" key="9">
    <source>
        <dbReference type="RuleBase" id="RU000682"/>
    </source>
</evidence>
<evidence type="ECO:0000256" key="10">
    <source>
        <dbReference type="SAM" id="MobiDB-lite"/>
    </source>
</evidence>
<dbReference type="CDD" id="cd00086">
    <property type="entry name" value="homeodomain"/>
    <property type="match status" value="1"/>
</dbReference>
<keyword evidence="4 8" id="KW-0238">DNA-binding</keyword>
<dbReference type="PROSITE" id="PS50071">
    <property type="entry name" value="HOMEOBOX_2"/>
    <property type="match status" value="1"/>
</dbReference>
<gene>
    <name evidence="12" type="ORF">C4D60_Mb10t07280</name>
</gene>
<evidence type="ECO:0000256" key="8">
    <source>
        <dbReference type="PROSITE-ProRule" id="PRU00108"/>
    </source>
</evidence>
<evidence type="ECO:0000256" key="2">
    <source>
        <dbReference type="ARBA" id="ARBA00006074"/>
    </source>
</evidence>
<dbReference type="PROSITE" id="PS00027">
    <property type="entry name" value="HOMEOBOX_1"/>
    <property type="match status" value="1"/>
</dbReference>
<name>A0A4V4H4M6_MUSBA</name>
<evidence type="ECO:0000256" key="5">
    <source>
        <dbReference type="ARBA" id="ARBA00023155"/>
    </source>
</evidence>
<dbReference type="AlphaFoldDB" id="A0A4V4H4M6"/>
<evidence type="ECO:0000256" key="7">
    <source>
        <dbReference type="ARBA" id="ARBA00023242"/>
    </source>
</evidence>
<dbReference type="GO" id="GO:0000981">
    <property type="term" value="F:DNA-binding transcription factor activity, RNA polymerase II-specific"/>
    <property type="evidence" value="ECO:0007669"/>
    <property type="project" value="InterPro"/>
</dbReference>
<dbReference type="SMART" id="SM00389">
    <property type="entry name" value="HOX"/>
    <property type="match status" value="1"/>
</dbReference>
<evidence type="ECO:0000313" key="13">
    <source>
        <dbReference type="Proteomes" id="UP000317650"/>
    </source>
</evidence>
<dbReference type="SMART" id="SM00340">
    <property type="entry name" value="HALZ"/>
    <property type="match status" value="1"/>
</dbReference>
<protein>
    <recommendedName>
        <fullName evidence="11">Homeobox domain-containing protein</fullName>
    </recommendedName>
</protein>
<evidence type="ECO:0000256" key="6">
    <source>
        <dbReference type="ARBA" id="ARBA00023163"/>
    </source>
</evidence>
<keyword evidence="6" id="KW-0804">Transcription</keyword>
<feature type="compositionally biased region" description="Basic and acidic residues" evidence="10">
    <location>
        <begin position="31"/>
        <end position="41"/>
    </location>
</feature>
<keyword evidence="3" id="KW-0805">Transcription regulation</keyword>
<dbReference type="InterPro" id="IPR050762">
    <property type="entry name" value="HD-ZIP_Homeobox_LZ_Class_II"/>
</dbReference>
<evidence type="ECO:0000259" key="11">
    <source>
        <dbReference type="PROSITE" id="PS50071"/>
    </source>
</evidence>
<dbReference type="EMBL" id="PYDT01000008">
    <property type="protein sequence ID" value="THU52756.1"/>
    <property type="molecule type" value="Genomic_DNA"/>
</dbReference>
<proteinExistence type="inferred from homology"/>
<evidence type="ECO:0000313" key="12">
    <source>
        <dbReference type="EMBL" id="THU52756.1"/>
    </source>
</evidence>
<evidence type="ECO:0000256" key="1">
    <source>
        <dbReference type="ARBA" id="ARBA00004123"/>
    </source>
</evidence>
<dbReference type="InterPro" id="IPR003106">
    <property type="entry name" value="Leu_zip_homeo"/>
</dbReference>
<keyword evidence="13" id="KW-1185">Reference proteome</keyword>